<evidence type="ECO:0000313" key="9">
    <source>
        <dbReference type="EMBL" id="ACF44031.1"/>
    </source>
</evidence>
<dbReference type="InterPro" id="IPR001610">
    <property type="entry name" value="PAC"/>
</dbReference>
<dbReference type="SUPFAM" id="SSF47384">
    <property type="entry name" value="Homodimeric domain of signal transducing histidine kinase"/>
    <property type="match status" value="1"/>
</dbReference>
<dbReference type="PANTHER" id="PTHR43304">
    <property type="entry name" value="PHYTOCHROME-LIKE PROTEIN CPH1"/>
    <property type="match status" value="1"/>
</dbReference>
<dbReference type="InterPro" id="IPR003661">
    <property type="entry name" value="HisK_dim/P_dom"/>
</dbReference>
<evidence type="ECO:0000313" key="10">
    <source>
        <dbReference type="Proteomes" id="UP000002724"/>
    </source>
</evidence>
<dbReference type="InterPro" id="IPR036097">
    <property type="entry name" value="HisK_dim/P_sf"/>
</dbReference>
<evidence type="ECO:0000256" key="4">
    <source>
        <dbReference type="ARBA" id="ARBA00022679"/>
    </source>
</evidence>
<gene>
    <name evidence="9" type="ordered locus">Ppha_1799</name>
</gene>
<feature type="domain" description="Histidine kinase" evidence="6">
    <location>
        <begin position="925"/>
        <end position="1149"/>
    </location>
</feature>
<feature type="domain" description="PAC" evidence="8">
    <location>
        <begin position="860"/>
        <end position="912"/>
    </location>
</feature>
<dbReference type="InterPro" id="IPR004358">
    <property type="entry name" value="Sig_transdc_His_kin-like_C"/>
</dbReference>
<evidence type="ECO:0000256" key="5">
    <source>
        <dbReference type="ARBA" id="ARBA00022777"/>
    </source>
</evidence>
<evidence type="ECO:0000256" key="3">
    <source>
        <dbReference type="ARBA" id="ARBA00022553"/>
    </source>
</evidence>
<dbReference type="InterPro" id="IPR013656">
    <property type="entry name" value="PAS_4"/>
</dbReference>
<dbReference type="EC" id="2.7.13.3" evidence="2"/>
<dbReference type="SUPFAM" id="SSF55785">
    <property type="entry name" value="PYP-like sensor domain (PAS domain)"/>
    <property type="match status" value="5"/>
</dbReference>
<dbReference type="Gene3D" id="3.30.565.10">
    <property type="entry name" value="Histidine kinase-like ATPase, C-terminal domain"/>
    <property type="match status" value="1"/>
</dbReference>
<dbReference type="PANTHER" id="PTHR43304:SF1">
    <property type="entry name" value="PAC DOMAIN-CONTAINING PROTEIN"/>
    <property type="match status" value="1"/>
</dbReference>
<dbReference type="SMART" id="SM00387">
    <property type="entry name" value="HATPase_c"/>
    <property type="match status" value="1"/>
</dbReference>
<dbReference type="InterPro" id="IPR036890">
    <property type="entry name" value="HATPase_C_sf"/>
</dbReference>
<accession>B4SBH7</accession>
<comment type="catalytic activity">
    <reaction evidence="1">
        <text>ATP + protein L-histidine = ADP + protein N-phospho-L-histidine.</text>
        <dbReference type="EC" id="2.7.13.3"/>
    </reaction>
</comment>
<dbReference type="AlphaFoldDB" id="B4SBH7"/>
<keyword evidence="4" id="KW-0808">Transferase</keyword>
<dbReference type="CDD" id="cd00082">
    <property type="entry name" value="HisKA"/>
    <property type="match status" value="1"/>
</dbReference>
<dbReference type="InterPro" id="IPR013655">
    <property type="entry name" value="PAS_fold_3"/>
</dbReference>
<dbReference type="SUPFAM" id="SSF55874">
    <property type="entry name" value="ATPase domain of HSP90 chaperone/DNA topoisomerase II/histidine kinase"/>
    <property type="match status" value="1"/>
</dbReference>
<dbReference type="Pfam" id="PF02518">
    <property type="entry name" value="HATPase_c"/>
    <property type="match status" value="1"/>
</dbReference>
<feature type="domain" description="PAC" evidence="8">
    <location>
        <begin position="602"/>
        <end position="654"/>
    </location>
</feature>
<dbReference type="STRING" id="324925.Ppha_1799"/>
<dbReference type="eggNOG" id="COG4191">
    <property type="taxonomic scope" value="Bacteria"/>
</dbReference>
<dbReference type="KEGG" id="pph:Ppha_1799"/>
<dbReference type="PROSITE" id="PS50112">
    <property type="entry name" value="PAS"/>
    <property type="match status" value="1"/>
</dbReference>
<dbReference type="Gene3D" id="2.10.70.100">
    <property type="match status" value="1"/>
</dbReference>
<dbReference type="InterPro" id="IPR003594">
    <property type="entry name" value="HATPase_dom"/>
</dbReference>
<evidence type="ECO:0000259" key="8">
    <source>
        <dbReference type="PROSITE" id="PS50113"/>
    </source>
</evidence>
<dbReference type="InterPro" id="IPR052162">
    <property type="entry name" value="Sensor_kinase/Photoreceptor"/>
</dbReference>
<dbReference type="Pfam" id="PF08447">
    <property type="entry name" value="PAS_3"/>
    <property type="match status" value="1"/>
</dbReference>
<dbReference type="InterPro" id="IPR000700">
    <property type="entry name" value="PAS-assoc_C"/>
</dbReference>
<keyword evidence="3" id="KW-0597">Phosphoprotein</keyword>
<dbReference type="Gene3D" id="1.10.287.130">
    <property type="match status" value="1"/>
</dbReference>
<dbReference type="OrthoDB" id="9783713at2"/>
<dbReference type="GO" id="GO:0000155">
    <property type="term" value="F:phosphorelay sensor kinase activity"/>
    <property type="evidence" value="ECO:0007669"/>
    <property type="project" value="InterPro"/>
</dbReference>
<dbReference type="Pfam" id="PF08448">
    <property type="entry name" value="PAS_4"/>
    <property type="match status" value="1"/>
</dbReference>
<proteinExistence type="predicted"/>
<name>B4SBH7_PELPB</name>
<dbReference type="CDD" id="cd00130">
    <property type="entry name" value="PAS"/>
    <property type="match status" value="2"/>
</dbReference>
<dbReference type="eggNOG" id="COG3829">
    <property type="taxonomic scope" value="Bacteria"/>
</dbReference>
<sequence>MPVIYTDNNADNSYSELKETRDALAASNTHHRNLIDYMQNGYAYCRVIFEEGVPVDFIHEEVNSGYEKMTGLKNVVGKRATEVFPGINNTFPEFIEKHITVAQTGISNRFELYLEPLRSWFDLTVYCPQKGYFVSIIDDITQRKIAEEAQKESEERFRKLFENHSAPMLIIDPETGYIVDANNASAIFYGWSIDELRQMHMQQISTLSPDKIKAEMAKSVLKTQNQFSFRHRKADGSLREVDIFSNAIEIHGKILLYSIIHDISERKRYESLTAFRLRLLEMAETHSAEELLLAAMDKKEEDQSFNRLFNVFPQPMLLLDPDGGIILANNAFKTQLNNHSEITPGSNIFDSISIELALEQRNVIAEVLFTGERIFYEKESHGRIYRHTVYPIPNSDGEITKLLMFIMDITNLILTEKELLVERVRYRNLFNNHLNGFAYCRMIFKDNCPVDFIPEVVNLNFKRLTGLQIIEGQSISMHIPGISISNPELFEKVGRVSLNGIAERFDLYINTLDKWLDITAYSHQKGYFVIVLTPMKTINTGNWEWNLENGEMIWSDKLRMLYGLDLHSSNPSYQTWLQAIVPMERINTEKTMRDAIHNENTFETIYNICDQNGTVRQMMTHGFPVKDENGLVKRYMGVSIDITEYKNDDTTHLINTHNFTSLLNSAVEPLCSLAIDGTILDANKDFLDIYSLESKSVIGQNFHSLFPRQLQEERKTKFELIFYTREPVHFKDLFHSNLHETDRNEEYIYHISAYPIYGINEDINSIAVFITDSNKNNKAEKSRRQLDKQYQTLIAASPDSIITTDLDGIISSVSDIGLEIFGANNKADVIGMSFSNIVYSDNIKIINEIFDVTLREGLIQNKEIVLKKKNNTVYSAEISAALIQDYNGAPSSYMMIIRDISQRKIIESELFHAKRLISLGEMASGIAHEIYQPINNIGLIVDKILMDASKHNWACEKEIKIKSEKIFENILRIQTIIDNIRSFSSTDNNYISSVININKSIRNALLMVSEQCKHKSIILDFKAEEERFSVTGNIYKFEQVILNLIKNSIDALEEKKQIYNTGFEMKIFVRSFYKNNSIIVTVEDNGIGVSESNIEYIMHPFYTTKESGKGTGLGLSISYGIIKEMNGDIKIKSVPMNGTCIIITLPSNSN</sequence>
<dbReference type="PROSITE" id="PS50113">
    <property type="entry name" value="PAC"/>
    <property type="match status" value="2"/>
</dbReference>
<dbReference type="Proteomes" id="UP000002724">
    <property type="component" value="Chromosome"/>
</dbReference>
<dbReference type="SMART" id="SM00086">
    <property type="entry name" value="PAC"/>
    <property type="match status" value="4"/>
</dbReference>
<feature type="domain" description="PAS" evidence="7">
    <location>
        <begin position="153"/>
        <end position="196"/>
    </location>
</feature>
<dbReference type="InterPro" id="IPR000014">
    <property type="entry name" value="PAS"/>
</dbReference>
<organism evidence="9 10">
    <name type="scientific">Pelodictyon phaeoclathratiforme (strain DSM 5477 / BU-1)</name>
    <dbReference type="NCBI Taxonomy" id="324925"/>
    <lineage>
        <taxon>Bacteria</taxon>
        <taxon>Pseudomonadati</taxon>
        <taxon>Chlorobiota</taxon>
        <taxon>Chlorobiia</taxon>
        <taxon>Chlorobiales</taxon>
        <taxon>Chlorobiaceae</taxon>
        <taxon>Chlorobium/Pelodictyon group</taxon>
        <taxon>Pelodictyon</taxon>
    </lineage>
</organism>
<dbReference type="NCBIfam" id="TIGR00229">
    <property type="entry name" value="sensory_box"/>
    <property type="match status" value="4"/>
</dbReference>
<evidence type="ECO:0000256" key="2">
    <source>
        <dbReference type="ARBA" id="ARBA00012438"/>
    </source>
</evidence>
<dbReference type="RefSeq" id="WP_012508518.1">
    <property type="nucleotide sequence ID" value="NC_011060.1"/>
</dbReference>
<dbReference type="InterPro" id="IPR005467">
    <property type="entry name" value="His_kinase_dom"/>
</dbReference>
<dbReference type="PRINTS" id="PR00344">
    <property type="entry name" value="BCTRLSENSOR"/>
</dbReference>
<evidence type="ECO:0000256" key="1">
    <source>
        <dbReference type="ARBA" id="ARBA00000085"/>
    </source>
</evidence>
<dbReference type="InterPro" id="IPR035965">
    <property type="entry name" value="PAS-like_dom_sf"/>
</dbReference>
<keyword evidence="10" id="KW-1185">Reference proteome</keyword>
<reference evidence="9 10" key="1">
    <citation type="submission" date="2008-06" db="EMBL/GenBank/DDBJ databases">
        <title>Complete sequence of Pelodictyon phaeoclathratiforme BU-1.</title>
        <authorList>
            <consortium name="US DOE Joint Genome Institute"/>
            <person name="Lucas S."/>
            <person name="Copeland A."/>
            <person name="Lapidus A."/>
            <person name="Glavina del Rio T."/>
            <person name="Dalin E."/>
            <person name="Tice H."/>
            <person name="Bruce D."/>
            <person name="Goodwin L."/>
            <person name="Pitluck S."/>
            <person name="Schmutz J."/>
            <person name="Larimer F."/>
            <person name="Land M."/>
            <person name="Hauser L."/>
            <person name="Kyrpides N."/>
            <person name="Mikhailova N."/>
            <person name="Liu Z."/>
            <person name="Li T."/>
            <person name="Zhao F."/>
            <person name="Overmann J."/>
            <person name="Bryant D.A."/>
            <person name="Richardson P."/>
        </authorList>
    </citation>
    <scope>NUCLEOTIDE SEQUENCE [LARGE SCALE GENOMIC DNA]</scope>
    <source>
        <strain evidence="10">DSM 5477 / BU-1</strain>
    </source>
</reference>
<evidence type="ECO:0000259" key="7">
    <source>
        <dbReference type="PROSITE" id="PS50112"/>
    </source>
</evidence>
<keyword evidence="5 9" id="KW-0418">Kinase</keyword>
<dbReference type="Pfam" id="PF13426">
    <property type="entry name" value="PAS_9"/>
    <property type="match status" value="3"/>
</dbReference>
<dbReference type="HOGENOM" id="CLU_313472_0_0_10"/>
<evidence type="ECO:0000259" key="6">
    <source>
        <dbReference type="PROSITE" id="PS50109"/>
    </source>
</evidence>
<dbReference type="Gene3D" id="3.30.450.20">
    <property type="entry name" value="PAS domain"/>
    <property type="match status" value="6"/>
</dbReference>
<dbReference type="SMART" id="SM00091">
    <property type="entry name" value="PAS"/>
    <property type="match status" value="4"/>
</dbReference>
<dbReference type="EMBL" id="CP001110">
    <property type="protein sequence ID" value="ACF44031.1"/>
    <property type="molecule type" value="Genomic_DNA"/>
</dbReference>
<protein>
    <recommendedName>
        <fullName evidence="2">histidine kinase</fullName>
        <ecNumber evidence="2">2.7.13.3</ecNumber>
    </recommendedName>
</protein>
<dbReference type="PROSITE" id="PS50109">
    <property type="entry name" value="HIS_KIN"/>
    <property type="match status" value="1"/>
</dbReference>